<dbReference type="Pfam" id="PF01370">
    <property type="entry name" value="Epimerase"/>
    <property type="match status" value="1"/>
</dbReference>
<sequence length="337" mass="36626">MDILIIGGSSFLGRAYVSEALRRGHRVTTFNRGISGADQPGVEAVRGDRNLPADLERLIADRHWNAVVDTAGQQPHAVGLAARLLRPHTGHYTFVSSVHAFADWGKLPVDENSGTHPCPADTPPDQPPGNHLKAGCERALLEEFGADGSLILNCGLLIGPYENIGRLPWWLERIARGGQVLAPGDPARGMQLIDARDFAAFGLDLVEQGRTGRYITTNRPGSSTFGELLDACVQATGAEAEQVWTDEELLHSAGVQPWTELPIWAPDQSDWAAIWHADSSRAHTAGLRCRPLAETVRDTWGWLQERGPAAQPYRQGTIPLGITPEKEREILADSAGR</sequence>
<dbReference type="InterPro" id="IPR036291">
    <property type="entry name" value="NAD(P)-bd_dom_sf"/>
</dbReference>
<reference evidence="2 3" key="1">
    <citation type="journal article" date="2019" name="Int. J. Syst. Evol. Microbiol.">
        <title>The Global Catalogue of Microorganisms (GCM) 10K type strain sequencing project: providing services to taxonomists for standard genome sequencing and annotation.</title>
        <authorList>
            <consortium name="The Broad Institute Genomics Platform"/>
            <consortium name="The Broad Institute Genome Sequencing Center for Infectious Disease"/>
            <person name="Wu L."/>
            <person name="Ma J."/>
        </authorList>
    </citation>
    <scope>NUCLEOTIDE SEQUENCE [LARGE SCALE GENOMIC DNA]</scope>
    <source>
        <strain evidence="2 3">JCM 14560</strain>
    </source>
</reference>
<gene>
    <name evidence="2" type="ORF">GCM10009760_00200</name>
</gene>
<dbReference type="EMBL" id="BAAANT010000001">
    <property type="protein sequence ID" value="GAA2129196.1"/>
    <property type="molecule type" value="Genomic_DNA"/>
</dbReference>
<organism evidence="2 3">
    <name type="scientific">Kitasatospora kazusensis</name>
    <dbReference type="NCBI Taxonomy" id="407974"/>
    <lineage>
        <taxon>Bacteria</taxon>
        <taxon>Bacillati</taxon>
        <taxon>Actinomycetota</taxon>
        <taxon>Actinomycetes</taxon>
        <taxon>Kitasatosporales</taxon>
        <taxon>Streptomycetaceae</taxon>
        <taxon>Kitasatospora</taxon>
    </lineage>
</organism>
<evidence type="ECO:0000313" key="3">
    <source>
        <dbReference type="Proteomes" id="UP001422759"/>
    </source>
</evidence>
<proteinExistence type="predicted"/>
<dbReference type="SUPFAM" id="SSF51735">
    <property type="entry name" value="NAD(P)-binding Rossmann-fold domains"/>
    <property type="match status" value="1"/>
</dbReference>
<dbReference type="InterPro" id="IPR001509">
    <property type="entry name" value="Epimerase_deHydtase"/>
</dbReference>
<evidence type="ECO:0000259" key="1">
    <source>
        <dbReference type="Pfam" id="PF01370"/>
    </source>
</evidence>
<dbReference type="RefSeq" id="WP_344459340.1">
    <property type="nucleotide sequence ID" value="NZ_BAAANT010000001.1"/>
</dbReference>
<evidence type="ECO:0000313" key="2">
    <source>
        <dbReference type="EMBL" id="GAA2129196.1"/>
    </source>
</evidence>
<name>A0ABN2YLA9_9ACTN</name>
<dbReference type="Gene3D" id="3.40.50.720">
    <property type="entry name" value="NAD(P)-binding Rossmann-like Domain"/>
    <property type="match status" value="1"/>
</dbReference>
<protein>
    <submittedName>
        <fullName evidence="2">SDR family oxidoreductase</fullName>
    </submittedName>
</protein>
<comment type="caution">
    <text evidence="2">The sequence shown here is derived from an EMBL/GenBank/DDBJ whole genome shotgun (WGS) entry which is preliminary data.</text>
</comment>
<keyword evidence="3" id="KW-1185">Reference proteome</keyword>
<dbReference type="Proteomes" id="UP001422759">
    <property type="component" value="Unassembled WGS sequence"/>
</dbReference>
<feature type="domain" description="NAD-dependent epimerase/dehydratase" evidence="1">
    <location>
        <begin position="3"/>
        <end position="75"/>
    </location>
</feature>
<accession>A0ABN2YLA9</accession>